<evidence type="ECO:0000313" key="6">
    <source>
        <dbReference type="Proteomes" id="UP000317043"/>
    </source>
</evidence>
<accession>A0A543AUB1</accession>
<keyword evidence="1" id="KW-0175">Coiled coil</keyword>
<feature type="signal peptide" evidence="3">
    <location>
        <begin position="1"/>
        <end position="29"/>
    </location>
</feature>
<feature type="chain" id="PRO_5021754944" description="ARB-07466-like C-terminal domain-containing protein" evidence="3">
    <location>
        <begin position="30"/>
        <end position="327"/>
    </location>
</feature>
<evidence type="ECO:0000256" key="3">
    <source>
        <dbReference type="SAM" id="SignalP"/>
    </source>
</evidence>
<dbReference type="Gene3D" id="6.10.250.3150">
    <property type="match status" value="1"/>
</dbReference>
<gene>
    <name evidence="5" type="ORF">FB566_1682</name>
</gene>
<evidence type="ECO:0000313" key="5">
    <source>
        <dbReference type="EMBL" id="TQL76161.1"/>
    </source>
</evidence>
<feature type="domain" description="ARB-07466-like C-terminal" evidence="4">
    <location>
        <begin position="210"/>
        <end position="318"/>
    </location>
</feature>
<dbReference type="RefSeq" id="WP_211347598.1">
    <property type="nucleotide sequence ID" value="NZ_JBHTGS010000001.1"/>
</dbReference>
<dbReference type="AlphaFoldDB" id="A0A543AUB1"/>
<organism evidence="5 6">
    <name type="scientific">Stackebrandtia endophytica</name>
    <dbReference type="NCBI Taxonomy" id="1496996"/>
    <lineage>
        <taxon>Bacteria</taxon>
        <taxon>Bacillati</taxon>
        <taxon>Actinomycetota</taxon>
        <taxon>Actinomycetes</taxon>
        <taxon>Glycomycetales</taxon>
        <taxon>Glycomycetaceae</taxon>
        <taxon>Stackebrandtia</taxon>
    </lineage>
</organism>
<dbReference type="InParanoid" id="A0A543AUB1"/>
<dbReference type="Pfam" id="PF26571">
    <property type="entry name" value="VldE"/>
    <property type="match status" value="1"/>
</dbReference>
<dbReference type="Proteomes" id="UP000317043">
    <property type="component" value="Unassembled WGS sequence"/>
</dbReference>
<feature type="coiled-coil region" evidence="1">
    <location>
        <begin position="35"/>
        <end position="83"/>
    </location>
</feature>
<dbReference type="InterPro" id="IPR058593">
    <property type="entry name" value="ARB_07466-like_C"/>
</dbReference>
<proteinExistence type="predicted"/>
<evidence type="ECO:0000256" key="2">
    <source>
        <dbReference type="SAM" id="MobiDB-lite"/>
    </source>
</evidence>
<keyword evidence="6" id="KW-1185">Reference proteome</keyword>
<evidence type="ECO:0000256" key="1">
    <source>
        <dbReference type="SAM" id="Coils"/>
    </source>
</evidence>
<name>A0A543AUB1_9ACTN</name>
<reference evidence="5 6" key="1">
    <citation type="submission" date="2019-06" db="EMBL/GenBank/DDBJ databases">
        <title>Sequencing the genomes of 1000 actinobacteria strains.</title>
        <authorList>
            <person name="Klenk H.-P."/>
        </authorList>
    </citation>
    <scope>NUCLEOTIDE SEQUENCE [LARGE SCALE GENOMIC DNA]</scope>
    <source>
        <strain evidence="5 6">DSM 45928</strain>
    </source>
</reference>
<keyword evidence="3" id="KW-0732">Signal</keyword>
<dbReference type="EMBL" id="VFOW01000001">
    <property type="protein sequence ID" value="TQL76161.1"/>
    <property type="molecule type" value="Genomic_DNA"/>
</dbReference>
<sequence>MKTRWRRLSVIATATCALILAPIAEPAAADPEDDSHSIEEELENAIEEFVVAEQELEDALERQEELEDKIKDTKKAIKTLTAEVNDFAELIYTTGGVPSATALLATGSPGSAIDGLSLVSYLGDDSARRLQDLVDAKDDLAADEDALADEVKKAKKAYEKKEKAKDDAQREVDAQSGPSGGNYGSAEPAPRNPDGSWPSESCSVDDPTTGGCITARMNHALNQARAAGFDRYTSCYRSAEDGGEHPRGRACDMAAQAGGFGGVATGGDKTYGDNLAAWFVDNANSLGVMYVIWYNQFWDPANGWGPYSGGNGTPSGDHTNHVHVSVF</sequence>
<comment type="caution">
    <text evidence="5">The sequence shown here is derived from an EMBL/GenBank/DDBJ whole genome shotgun (WGS) entry which is preliminary data.</text>
</comment>
<feature type="compositionally biased region" description="Basic and acidic residues" evidence="2">
    <location>
        <begin position="158"/>
        <end position="173"/>
    </location>
</feature>
<feature type="region of interest" description="Disordered" evidence="2">
    <location>
        <begin position="158"/>
        <end position="205"/>
    </location>
</feature>
<protein>
    <recommendedName>
        <fullName evidence="4">ARB-07466-like C-terminal domain-containing protein</fullName>
    </recommendedName>
</protein>
<evidence type="ECO:0000259" key="4">
    <source>
        <dbReference type="Pfam" id="PF26571"/>
    </source>
</evidence>